<dbReference type="RefSeq" id="WP_220103036.1">
    <property type="nucleotide sequence ID" value="NZ_JAHZSS010000003.1"/>
</dbReference>
<evidence type="ECO:0000256" key="1">
    <source>
        <dbReference type="SAM" id="SignalP"/>
    </source>
</evidence>
<protein>
    <recommendedName>
        <fullName evidence="4">DUF3718 domain-containing protein</fullName>
    </recommendedName>
</protein>
<organism evidence="2 3">
    <name type="scientific">Neiella holothuriorum</name>
    <dbReference type="NCBI Taxonomy" id="2870530"/>
    <lineage>
        <taxon>Bacteria</taxon>
        <taxon>Pseudomonadati</taxon>
        <taxon>Pseudomonadota</taxon>
        <taxon>Gammaproteobacteria</taxon>
        <taxon>Alteromonadales</taxon>
        <taxon>Echinimonadaceae</taxon>
        <taxon>Neiella</taxon>
    </lineage>
</organism>
<dbReference type="Proteomes" id="UP001166251">
    <property type="component" value="Unassembled WGS sequence"/>
</dbReference>
<evidence type="ECO:0000313" key="2">
    <source>
        <dbReference type="EMBL" id="MBW8190363.1"/>
    </source>
</evidence>
<evidence type="ECO:0000313" key="3">
    <source>
        <dbReference type="Proteomes" id="UP001166251"/>
    </source>
</evidence>
<proteinExistence type="predicted"/>
<sequence>MKSIFAVAATTVALLSTPALANTSLKFVAANEAVESQVCVAAATQGLQAADTLGKELGLNKFQTRNVVCNGRQISDFARKYKNVDAKDASVQS</sequence>
<reference evidence="2" key="1">
    <citation type="submission" date="2021-07" db="EMBL/GenBank/DDBJ databases">
        <title>Neiella marina sp. nov., isolated from the intestinal content of sea cucumber Apostichopus japonicus.</title>
        <authorList>
            <person name="Bai X."/>
        </authorList>
    </citation>
    <scope>NUCLEOTIDE SEQUENCE</scope>
    <source>
        <strain evidence="2">126</strain>
    </source>
</reference>
<gene>
    <name evidence="2" type="ORF">K0504_04880</name>
</gene>
<evidence type="ECO:0008006" key="4">
    <source>
        <dbReference type="Google" id="ProtNLM"/>
    </source>
</evidence>
<accession>A0ABS7EDH2</accession>
<name>A0ABS7EDH2_9GAMM</name>
<feature type="chain" id="PRO_5046662033" description="DUF3718 domain-containing protein" evidence="1">
    <location>
        <begin position="22"/>
        <end position="93"/>
    </location>
</feature>
<dbReference type="EMBL" id="JAHZSS010000003">
    <property type="protein sequence ID" value="MBW8190363.1"/>
    <property type="molecule type" value="Genomic_DNA"/>
</dbReference>
<keyword evidence="3" id="KW-1185">Reference proteome</keyword>
<keyword evidence="1" id="KW-0732">Signal</keyword>
<comment type="caution">
    <text evidence="2">The sequence shown here is derived from an EMBL/GenBank/DDBJ whole genome shotgun (WGS) entry which is preliminary data.</text>
</comment>
<feature type="signal peptide" evidence="1">
    <location>
        <begin position="1"/>
        <end position="21"/>
    </location>
</feature>